<proteinExistence type="predicted"/>
<organism evidence="1">
    <name type="scientific">marine metagenome</name>
    <dbReference type="NCBI Taxonomy" id="408172"/>
    <lineage>
        <taxon>unclassified sequences</taxon>
        <taxon>metagenomes</taxon>
        <taxon>ecological metagenomes</taxon>
    </lineage>
</organism>
<gene>
    <name evidence="1" type="ORF">METZ01_LOCUS489486</name>
</gene>
<reference evidence="1" key="1">
    <citation type="submission" date="2018-05" db="EMBL/GenBank/DDBJ databases">
        <authorList>
            <person name="Lanie J.A."/>
            <person name="Ng W.-L."/>
            <person name="Kazmierczak K.M."/>
            <person name="Andrzejewski T.M."/>
            <person name="Davidsen T.M."/>
            <person name="Wayne K.J."/>
            <person name="Tettelin H."/>
            <person name="Glass J.I."/>
            <person name="Rusch D."/>
            <person name="Podicherti R."/>
            <person name="Tsui H.-C.T."/>
            <person name="Winkler M.E."/>
        </authorList>
    </citation>
    <scope>NUCLEOTIDE SEQUENCE</scope>
</reference>
<name>A0A383CWQ8_9ZZZZ</name>
<sequence>MKHFWLILFLFFNPTLGQNIATQWNSKALQRLMHEWDVKLEKMELHLQAS</sequence>
<dbReference type="EMBL" id="UINC01212348">
    <property type="protein sequence ID" value="SVE36632.1"/>
    <property type="molecule type" value="Genomic_DNA"/>
</dbReference>
<evidence type="ECO:0000313" key="1">
    <source>
        <dbReference type="EMBL" id="SVE36632.1"/>
    </source>
</evidence>
<feature type="non-terminal residue" evidence="1">
    <location>
        <position position="50"/>
    </location>
</feature>
<accession>A0A383CWQ8</accession>
<dbReference type="AlphaFoldDB" id="A0A383CWQ8"/>
<protein>
    <submittedName>
        <fullName evidence="1">Uncharacterized protein</fullName>
    </submittedName>
</protein>